<dbReference type="Proteomes" id="UP000198552">
    <property type="component" value="Unassembled WGS sequence"/>
</dbReference>
<keyword evidence="2" id="KW-0472">Membrane</keyword>
<dbReference type="AlphaFoldDB" id="A0A1G9Q784"/>
<keyword evidence="2" id="KW-0812">Transmembrane</keyword>
<dbReference type="Gene3D" id="2.20.200.10">
    <property type="entry name" value="Outer membrane efflux proteins (OEP)"/>
    <property type="match status" value="1"/>
</dbReference>
<keyword evidence="2" id="KW-1134">Transmembrane beta strand</keyword>
<protein>
    <submittedName>
        <fullName evidence="4">Efflux transporter, outer membrane factor (OMF) lipoprotein, NodT family</fullName>
    </submittedName>
</protein>
<keyword evidence="2 4" id="KW-0449">Lipoprotein</keyword>
<evidence type="ECO:0000256" key="1">
    <source>
        <dbReference type="ARBA" id="ARBA00007613"/>
    </source>
</evidence>
<feature type="chain" id="PRO_5011331138" evidence="2">
    <location>
        <begin position="33"/>
        <end position="514"/>
    </location>
</feature>
<evidence type="ECO:0000256" key="2">
    <source>
        <dbReference type="RuleBase" id="RU362097"/>
    </source>
</evidence>
<dbReference type="GO" id="GO:0005886">
    <property type="term" value="C:plasma membrane"/>
    <property type="evidence" value="ECO:0007669"/>
    <property type="project" value="UniProtKB-SubCell"/>
</dbReference>
<dbReference type="PANTHER" id="PTHR30203">
    <property type="entry name" value="OUTER MEMBRANE CATION EFFLUX PROTEIN"/>
    <property type="match status" value="1"/>
</dbReference>
<accession>A0A1G9Q784</accession>
<dbReference type="Pfam" id="PF02321">
    <property type="entry name" value="OEP"/>
    <property type="match status" value="2"/>
</dbReference>
<feature type="signal peptide" evidence="2">
    <location>
        <begin position="1"/>
        <end position="32"/>
    </location>
</feature>
<keyword evidence="5" id="KW-1185">Reference proteome</keyword>
<proteinExistence type="inferred from homology"/>
<dbReference type="GO" id="GO:0015562">
    <property type="term" value="F:efflux transmembrane transporter activity"/>
    <property type="evidence" value="ECO:0007669"/>
    <property type="project" value="InterPro"/>
</dbReference>
<dbReference type="EMBL" id="FNHP01000002">
    <property type="protein sequence ID" value="SDM06914.1"/>
    <property type="molecule type" value="Genomic_DNA"/>
</dbReference>
<gene>
    <name evidence="4" type="ORF">SAMN05428957_102111</name>
</gene>
<dbReference type="SUPFAM" id="SSF56954">
    <property type="entry name" value="Outer membrane efflux proteins (OEP)"/>
    <property type="match status" value="1"/>
</dbReference>
<keyword evidence="2" id="KW-0732">Signal</keyword>
<dbReference type="PANTHER" id="PTHR30203:SF29">
    <property type="entry name" value="PROTEIN CYAE"/>
    <property type="match status" value="1"/>
</dbReference>
<keyword evidence="3" id="KW-0175">Coiled coil</keyword>
<evidence type="ECO:0000256" key="3">
    <source>
        <dbReference type="SAM" id="Coils"/>
    </source>
</evidence>
<dbReference type="InterPro" id="IPR003423">
    <property type="entry name" value="OMP_efflux"/>
</dbReference>
<reference evidence="5" key="1">
    <citation type="submission" date="2016-10" db="EMBL/GenBank/DDBJ databases">
        <authorList>
            <person name="Varghese N."/>
            <person name="Submissions S."/>
        </authorList>
    </citation>
    <scope>NUCLEOTIDE SEQUENCE [LARGE SCALE GENOMIC DNA]</scope>
    <source>
        <strain evidence="5">EPL6</strain>
    </source>
</reference>
<evidence type="ECO:0000313" key="5">
    <source>
        <dbReference type="Proteomes" id="UP000198552"/>
    </source>
</evidence>
<dbReference type="NCBIfam" id="TIGR01845">
    <property type="entry name" value="outer_NodT"/>
    <property type="match status" value="1"/>
</dbReference>
<comment type="subcellular location">
    <subcellularLocation>
        <location evidence="2">Cell membrane</location>
        <topology evidence="2">Lipid-anchor</topology>
    </subcellularLocation>
</comment>
<dbReference type="STRING" id="1527607.SAMN05428957_102111"/>
<keyword evidence="2" id="KW-0564">Palmitate</keyword>
<comment type="similarity">
    <text evidence="1 2">Belongs to the outer membrane factor (OMF) (TC 1.B.17) family.</text>
</comment>
<dbReference type="InterPro" id="IPR010131">
    <property type="entry name" value="MdtP/NodT-like"/>
</dbReference>
<dbReference type="Gene3D" id="1.20.1600.10">
    <property type="entry name" value="Outer membrane efflux proteins (OEP)"/>
    <property type="match status" value="1"/>
</dbReference>
<name>A0A1G9Q784_9BURK</name>
<feature type="coiled-coil region" evidence="3">
    <location>
        <begin position="365"/>
        <end position="417"/>
    </location>
</feature>
<organism evidence="4 5">
    <name type="scientific">Oryzisolibacter propanilivorax</name>
    <dbReference type="NCBI Taxonomy" id="1527607"/>
    <lineage>
        <taxon>Bacteria</taxon>
        <taxon>Pseudomonadati</taxon>
        <taxon>Pseudomonadota</taxon>
        <taxon>Betaproteobacteria</taxon>
        <taxon>Burkholderiales</taxon>
        <taxon>Comamonadaceae</taxon>
        <taxon>Oryzisolibacter</taxon>
    </lineage>
</organism>
<sequence>MLPSFSVPTSPSRLLRAAALAALAPLLLVACAVPRPPAQVSAPLPPGWQAPLPHGGSLAQLHDWWQGSLHDPVLAGLIADAQAMSPNVSQAASRLAQARAQQVAARSTLLPALDGQGNASRGFNQQVGGVASTAQANLQAGWEIDLFGGNAAQWEAARARAQAAGAQWHEARVSVAAEVAQQYAGWHYCRRQLQVAESDARSRGETARLSTESERAGFTAPATAALASASQADAQARAAQQRLQCDIAVKTLVALTGREEAALRAQLDAAPALRPDATLFAIDTLPARLLAQRPDIYAAELEVAAASAEVGAARAERYPRLQLTGSIGRGWVKSNAGSVASNTWSIGPVALTLPLFDAGRRAAQVDAAQARYEDAALRLRAQARQAVAEVEQALARLASTEERRASAERAAAGYRRSFEATQARWSAGLASLVELEDARRTQLASETALVALEQERMLAWIALYRAAGGGWSRALDAPGVPGDALPVVGLQTGAAAAPASAAGRAALPPTPVPR</sequence>
<dbReference type="RefSeq" id="WP_245703819.1">
    <property type="nucleotide sequence ID" value="NZ_FNHP01000002.1"/>
</dbReference>
<evidence type="ECO:0000313" key="4">
    <source>
        <dbReference type="EMBL" id="SDM06914.1"/>
    </source>
</evidence>